<keyword evidence="4" id="KW-1185">Reference proteome</keyword>
<dbReference type="Proteomes" id="UP000756921">
    <property type="component" value="Unassembled WGS sequence"/>
</dbReference>
<accession>A0A9P6GCP6</accession>
<sequence>MDEEKRLLSESDIVSEQGEHFETPSPQRNLRPIFSFSYFTSVIAILLLISVTANVFQCLQFNTYAFQPSTFPELQKLQHRIKTHHAEHGVKNSDYQGVPSNVTAAAWTALLQPFFFNASASGLSAASVSPADAVRDKQSGYLASLGVYHELHCLNQLRNLLYLGTGPAALSSEQITYYHSHLDHCIEAIRLSSTCNADLSLYTFTWPREEDFTFLDAHSKTPRKCVDWGQVEKWSMERKVELALTVMKPGE</sequence>
<keyword evidence="2" id="KW-0812">Transmembrane</keyword>
<gene>
    <name evidence="3" type="ORF">PMIN01_09738</name>
</gene>
<dbReference type="EMBL" id="WJXW01000011">
    <property type="protein sequence ID" value="KAF9731809.1"/>
    <property type="molecule type" value="Genomic_DNA"/>
</dbReference>
<dbReference type="PANTHER" id="PTHR33365">
    <property type="entry name" value="YALI0B05434P"/>
    <property type="match status" value="1"/>
</dbReference>
<dbReference type="AlphaFoldDB" id="A0A9P6GCP6"/>
<comment type="caution">
    <text evidence="3">The sequence shown here is derived from an EMBL/GenBank/DDBJ whole genome shotgun (WGS) entry which is preliminary data.</text>
</comment>
<dbReference type="Pfam" id="PF11807">
    <property type="entry name" value="UstYa"/>
    <property type="match status" value="1"/>
</dbReference>
<organism evidence="3 4">
    <name type="scientific">Paraphaeosphaeria minitans</name>
    <dbReference type="NCBI Taxonomy" id="565426"/>
    <lineage>
        <taxon>Eukaryota</taxon>
        <taxon>Fungi</taxon>
        <taxon>Dikarya</taxon>
        <taxon>Ascomycota</taxon>
        <taxon>Pezizomycotina</taxon>
        <taxon>Dothideomycetes</taxon>
        <taxon>Pleosporomycetidae</taxon>
        <taxon>Pleosporales</taxon>
        <taxon>Massarineae</taxon>
        <taxon>Didymosphaeriaceae</taxon>
        <taxon>Paraphaeosphaeria</taxon>
    </lineage>
</organism>
<proteinExistence type="inferred from homology"/>
<evidence type="ECO:0000313" key="3">
    <source>
        <dbReference type="EMBL" id="KAF9731809.1"/>
    </source>
</evidence>
<dbReference type="GO" id="GO:0043386">
    <property type="term" value="P:mycotoxin biosynthetic process"/>
    <property type="evidence" value="ECO:0007669"/>
    <property type="project" value="InterPro"/>
</dbReference>
<evidence type="ECO:0008006" key="5">
    <source>
        <dbReference type="Google" id="ProtNLM"/>
    </source>
</evidence>
<dbReference type="InterPro" id="IPR021765">
    <property type="entry name" value="UstYa-like"/>
</dbReference>
<name>A0A9P6GCP6_9PLEO</name>
<dbReference type="OrthoDB" id="3687641at2759"/>
<keyword evidence="2" id="KW-1133">Transmembrane helix</keyword>
<protein>
    <recommendedName>
        <fullName evidence="5">Tat pathway signal sequence protein</fullName>
    </recommendedName>
</protein>
<dbReference type="PANTHER" id="PTHR33365:SF12">
    <property type="entry name" value="TAT PATHWAY SIGNAL SEQUENCE"/>
    <property type="match status" value="1"/>
</dbReference>
<feature type="transmembrane region" description="Helical" evidence="2">
    <location>
        <begin position="36"/>
        <end position="56"/>
    </location>
</feature>
<evidence type="ECO:0000256" key="1">
    <source>
        <dbReference type="ARBA" id="ARBA00035112"/>
    </source>
</evidence>
<reference evidence="3" key="1">
    <citation type="journal article" date="2020" name="Mol. Plant Microbe Interact.">
        <title>Genome Sequence of the Biocontrol Agent Coniothyrium minitans strain Conio (IMI 134523).</title>
        <authorList>
            <person name="Patel D."/>
            <person name="Shittu T.A."/>
            <person name="Baroncelli R."/>
            <person name="Muthumeenakshi S."/>
            <person name="Osborne T.H."/>
            <person name="Janganan T.K."/>
            <person name="Sreenivasaprasad S."/>
        </authorList>
    </citation>
    <scope>NUCLEOTIDE SEQUENCE</scope>
    <source>
        <strain evidence="3">Conio</strain>
    </source>
</reference>
<comment type="similarity">
    <text evidence="1">Belongs to the ustYa family.</text>
</comment>
<evidence type="ECO:0000313" key="4">
    <source>
        <dbReference type="Proteomes" id="UP000756921"/>
    </source>
</evidence>
<evidence type="ECO:0000256" key="2">
    <source>
        <dbReference type="SAM" id="Phobius"/>
    </source>
</evidence>
<keyword evidence="2" id="KW-0472">Membrane</keyword>